<proteinExistence type="predicted"/>
<feature type="domain" description="FHA" evidence="4">
    <location>
        <begin position="39"/>
        <end position="89"/>
    </location>
</feature>
<dbReference type="SMART" id="SM00862">
    <property type="entry name" value="Trans_reg_C"/>
    <property type="match status" value="1"/>
</dbReference>
<dbReference type="STRING" id="1449976.KALB_6256"/>
<dbReference type="HOGENOM" id="CLU_1093761_0_0_11"/>
<dbReference type="InterPro" id="IPR016032">
    <property type="entry name" value="Sig_transdc_resp-reg_C-effctor"/>
</dbReference>
<evidence type="ECO:0008006" key="8">
    <source>
        <dbReference type="Google" id="ProtNLM"/>
    </source>
</evidence>
<evidence type="ECO:0000256" key="3">
    <source>
        <dbReference type="PROSITE-ProRule" id="PRU01091"/>
    </source>
</evidence>
<dbReference type="SUPFAM" id="SSF46894">
    <property type="entry name" value="C-terminal effector domain of the bipartite response regulators"/>
    <property type="match status" value="1"/>
</dbReference>
<protein>
    <recommendedName>
        <fullName evidence="8">FHA domain-containing protein</fullName>
    </recommendedName>
</protein>
<dbReference type="CDD" id="cd00060">
    <property type="entry name" value="FHA"/>
    <property type="match status" value="1"/>
</dbReference>
<dbReference type="GO" id="GO:0000160">
    <property type="term" value="P:phosphorelay signal transduction system"/>
    <property type="evidence" value="ECO:0007669"/>
    <property type="project" value="InterPro"/>
</dbReference>
<dbReference type="eggNOG" id="COG1716">
    <property type="taxonomic scope" value="Bacteria"/>
</dbReference>
<evidence type="ECO:0000259" key="5">
    <source>
        <dbReference type="PROSITE" id="PS51755"/>
    </source>
</evidence>
<feature type="domain" description="OmpR/PhoB-type" evidence="5">
    <location>
        <begin position="144"/>
        <end position="261"/>
    </location>
</feature>
<evidence type="ECO:0000313" key="7">
    <source>
        <dbReference type="Proteomes" id="UP000019225"/>
    </source>
</evidence>
<organism evidence="6 7">
    <name type="scientific">Kutzneria albida DSM 43870</name>
    <dbReference type="NCBI Taxonomy" id="1449976"/>
    <lineage>
        <taxon>Bacteria</taxon>
        <taxon>Bacillati</taxon>
        <taxon>Actinomycetota</taxon>
        <taxon>Actinomycetes</taxon>
        <taxon>Pseudonocardiales</taxon>
        <taxon>Pseudonocardiaceae</taxon>
        <taxon>Kutzneria</taxon>
    </lineage>
</organism>
<dbReference type="Proteomes" id="UP000019225">
    <property type="component" value="Chromosome"/>
</dbReference>
<name>W5WGA5_9PSEU</name>
<evidence type="ECO:0000256" key="1">
    <source>
        <dbReference type="ARBA" id="ARBA00022553"/>
    </source>
</evidence>
<dbReference type="InterPro" id="IPR036388">
    <property type="entry name" value="WH-like_DNA-bd_sf"/>
</dbReference>
<gene>
    <name evidence="6" type="ORF">KALB_6256</name>
</gene>
<accession>W5WGA5</accession>
<dbReference type="Gene3D" id="1.10.10.10">
    <property type="entry name" value="Winged helix-like DNA-binding domain superfamily/Winged helix DNA-binding domain"/>
    <property type="match status" value="1"/>
</dbReference>
<evidence type="ECO:0000313" key="6">
    <source>
        <dbReference type="EMBL" id="AHH99616.1"/>
    </source>
</evidence>
<dbReference type="InterPro" id="IPR008984">
    <property type="entry name" value="SMAD_FHA_dom_sf"/>
</dbReference>
<evidence type="ECO:0000259" key="4">
    <source>
        <dbReference type="PROSITE" id="PS50006"/>
    </source>
</evidence>
<keyword evidence="7" id="KW-1185">Reference proteome</keyword>
<dbReference type="Pfam" id="PF00498">
    <property type="entry name" value="FHA"/>
    <property type="match status" value="1"/>
</dbReference>
<dbReference type="SUPFAM" id="SSF49879">
    <property type="entry name" value="SMAD/FHA domain"/>
    <property type="match status" value="1"/>
</dbReference>
<dbReference type="PROSITE" id="PS50006">
    <property type="entry name" value="FHA_DOMAIN"/>
    <property type="match status" value="1"/>
</dbReference>
<keyword evidence="1" id="KW-0597">Phosphoprotein</keyword>
<dbReference type="EMBL" id="CP007155">
    <property type="protein sequence ID" value="AHH99616.1"/>
    <property type="molecule type" value="Genomic_DNA"/>
</dbReference>
<dbReference type="PROSITE" id="PS51755">
    <property type="entry name" value="OMPR_PHOB"/>
    <property type="match status" value="1"/>
</dbReference>
<reference evidence="6 7" key="1">
    <citation type="journal article" date="2014" name="BMC Genomics">
        <title>Complete genome sequence of producer of the glycopeptide antibiotic Aculeximycin Kutzneria albida DSM 43870T, a representative of minor genus of Pseudonocardiaceae.</title>
        <authorList>
            <person name="Rebets Y."/>
            <person name="Tokovenko B."/>
            <person name="Lushchyk I."/>
            <person name="Ruckert C."/>
            <person name="Zaburannyi N."/>
            <person name="Bechthold A."/>
            <person name="Kalinowski J."/>
            <person name="Luzhetskyy A."/>
        </authorList>
    </citation>
    <scope>NUCLEOTIDE SEQUENCE [LARGE SCALE GENOMIC DNA]</scope>
    <source>
        <strain evidence="6">DSM 43870</strain>
    </source>
</reference>
<dbReference type="GO" id="GO:0006355">
    <property type="term" value="P:regulation of DNA-templated transcription"/>
    <property type="evidence" value="ECO:0007669"/>
    <property type="project" value="InterPro"/>
</dbReference>
<dbReference type="AlphaFoldDB" id="W5WGA5"/>
<sequence>MEAAVVARERECVKSRVTCLWITSPDGRKWTHELAGGRTRIGRATRDGAPEVALEPDEQRLVSRVHCVLDHRDGCWTLTDNASANGTLLRRNGEVTRVLGSAELRHGDSVLILGDISEDGKPGYWKLKFDDPFRTQVAPTDMPQPTAEAAPHLTYDWIQFKVFRVTGAERVEVTGLSPQAHKLIRYMAELSRLNNGSAVACPHNELIQMMWGRPEEWPPGRAYDETNLRNIVNAARKRIEPDPANPVLLQTERNIGYRLIIRASGAP</sequence>
<feature type="DNA-binding region" description="OmpR/PhoB-type" evidence="3">
    <location>
        <begin position="144"/>
        <end position="261"/>
    </location>
</feature>
<evidence type="ECO:0000256" key="2">
    <source>
        <dbReference type="ARBA" id="ARBA00023125"/>
    </source>
</evidence>
<keyword evidence="2 3" id="KW-0238">DNA-binding</keyword>
<dbReference type="InterPro" id="IPR000253">
    <property type="entry name" value="FHA_dom"/>
</dbReference>
<dbReference type="GO" id="GO:0003677">
    <property type="term" value="F:DNA binding"/>
    <property type="evidence" value="ECO:0007669"/>
    <property type="project" value="UniProtKB-UniRule"/>
</dbReference>
<dbReference type="KEGG" id="kal:KALB_6256"/>
<dbReference type="InterPro" id="IPR001867">
    <property type="entry name" value="OmpR/PhoB-type_DNA-bd"/>
</dbReference>
<dbReference type="Gene3D" id="2.60.200.20">
    <property type="match status" value="1"/>
</dbReference>